<dbReference type="EC" id="4.3.3.6" evidence="9"/>
<dbReference type="Proteomes" id="UP000183245">
    <property type="component" value="Unassembled WGS sequence"/>
</dbReference>
<evidence type="ECO:0000256" key="2">
    <source>
        <dbReference type="ARBA" id="ARBA00022898"/>
    </source>
</evidence>
<feature type="active site" description="Charge relay system" evidence="9 10">
    <location>
        <position position="186"/>
    </location>
</feature>
<feature type="binding site" evidence="9 11">
    <location>
        <begin position="55"/>
        <end position="57"/>
    </location>
    <ligand>
        <name>L-glutamine</name>
        <dbReference type="ChEBI" id="CHEBI:58359"/>
    </ligand>
</feature>
<dbReference type="GO" id="GO:0006543">
    <property type="term" value="P:L-glutamine catabolic process"/>
    <property type="evidence" value="ECO:0007669"/>
    <property type="project" value="UniProtKB-UniRule"/>
</dbReference>
<dbReference type="GO" id="GO:0008614">
    <property type="term" value="P:pyridoxine metabolic process"/>
    <property type="evidence" value="ECO:0007669"/>
    <property type="project" value="TreeGrafter"/>
</dbReference>
<gene>
    <name evidence="9" type="primary">pdxT</name>
    <name evidence="12" type="ORF">AUK40_01520</name>
</gene>
<comment type="similarity">
    <text evidence="9">Belongs to the glutaminase PdxT/SNO family.</text>
</comment>
<comment type="subunit">
    <text evidence="8 9">In the presence of PdxS, forms a dodecamer of heterodimers. Only shows activity in the heterodimer.</text>
</comment>
<comment type="catalytic activity">
    <reaction evidence="5 9">
        <text>aldehydo-D-ribose 5-phosphate + D-glyceraldehyde 3-phosphate + L-glutamine = pyridoxal 5'-phosphate + L-glutamate + phosphate + 3 H2O + H(+)</text>
        <dbReference type="Rhea" id="RHEA:31507"/>
        <dbReference type="ChEBI" id="CHEBI:15377"/>
        <dbReference type="ChEBI" id="CHEBI:15378"/>
        <dbReference type="ChEBI" id="CHEBI:29985"/>
        <dbReference type="ChEBI" id="CHEBI:43474"/>
        <dbReference type="ChEBI" id="CHEBI:58273"/>
        <dbReference type="ChEBI" id="CHEBI:58359"/>
        <dbReference type="ChEBI" id="CHEBI:59776"/>
        <dbReference type="ChEBI" id="CHEBI:597326"/>
        <dbReference type="EC" id="4.3.3.6"/>
    </reaction>
</comment>
<evidence type="ECO:0000313" key="12">
    <source>
        <dbReference type="EMBL" id="OIP98431.1"/>
    </source>
</evidence>
<dbReference type="GO" id="GO:0016740">
    <property type="term" value="F:transferase activity"/>
    <property type="evidence" value="ECO:0007669"/>
    <property type="project" value="UniProtKB-KW"/>
</dbReference>
<evidence type="ECO:0000256" key="6">
    <source>
        <dbReference type="ARBA" id="ARBA00049534"/>
    </source>
</evidence>
<dbReference type="Gene3D" id="3.40.50.880">
    <property type="match status" value="1"/>
</dbReference>
<dbReference type="PROSITE" id="PS51130">
    <property type="entry name" value="PDXT_SNO_2"/>
    <property type="match status" value="1"/>
</dbReference>
<feature type="active site" description="Charge relay system" evidence="9 10">
    <location>
        <position position="188"/>
    </location>
</feature>
<dbReference type="GO" id="GO:1903600">
    <property type="term" value="C:glutaminase complex"/>
    <property type="evidence" value="ECO:0007669"/>
    <property type="project" value="TreeGrafter"/>
</dbReference>
<dbReference type="GO" id="GO:0005829">
    <property type="term" value="C:cytosol"/>
    <property type="evidence" value="ECO:0007669"/>
    <property type="project" value="TreeGrafter"/>
</dbReference>
<evidence type="ECO:0000256" key="8">
    <source>
        <dbReference type="ARBA" id="ARBA00064749"/>
    </source>
</evidence>
<evidence type="ECO:0000256" key="3">
    <source>
        <dbReference type="ARBA" id="ARBA00022962"/>
    </source>
</evidence>
<dbReference type="GO" id="GO:0004359">
    <property type="term" value="F:glutaminase activity"/>
    <property type="evidence" value="ECO:0007669"/>
    <property type="project" value="UniProtKB-UniRule"/>
</dbReference>
<dbReference type="InterPro" id="IPR029062">
    <property type="entry name" value="Class_I_gatase-like"/>
</dbReference>
<dbReference type="PIRSF" id="PIRSF005639">
    <property type="entry name" value="Glut_amidoT_SNO"/>
    <property type="match status" value="1"/>
</dbReference>
<dbReference type="NCBIfam" id="TIGR03800">
    <property type="entry name" value="PLP_synth_Pdx2"/>
    <property type="match status" value="1"/>
</dbReference>
<evidence type="ECO:0000313" key="13">
    <source>
        <dbReference type="Proteomes" id="UP000183245"/>
    </source>
</evidence>
<keyword evidence="1 9" id="KW-0378">Hydrolase</keyword>
<evidence type="ECO:0000256" key="11">
    <source>
        <dbReference type="PIRSR" id="PIRSR005639-2"/>
    </source>
</evidence>
<dbReference type="UniPathway" id="UPA00245"/>
<organism evidence="12 13">
    <name type="scientific">Candidatus Wirthbacteria bacterium CG2_30_54_11</name>
    <dbReference type="NCBI Taxonomy" id="1817892"/>
    <lineage>
        <taxon>Bacteria</taxon>
        <taxon>Candidatus Wirthbacteria</taxon>
    </lineage>
</organism>
<reference evidence="12 13" key="1">
    <citation type="journal article" date="2016" name="Environ. Microbiol.">
        <title>Genomic resolution of a cold subsurface aquifer community provides metabolic insights for novel microbes adapted to high CO concentrations.</title>
        <authorList>
            <person name="Probst A.J."/>
            <person name="Castelle C.J."/>
            <person name="Singh A."/>
            <person name="Brown C.T."/>
            <person name="Anantharaman K."/>
            <person name="Sharon I."/>
            <person name="Hug L.A."/>
            <person name="Burstein D."/>
            <person name="Emerson J.B."/>
            <person name="Thomas B.C."/>
            <person name="Banfield J.F."/>
        </authorList>
    </citation>
    <scope>NUCLEOTIDE SEQUENCE [LARGE SCALE GENOMIC DNA]</scope>
    <source>
        <strain evidence="12">CG2_30_54_11</strain>
    </source>
</reference>
<accession>A0A1J5IZ57</accession>
<proteinExistence type="inferred from homology"/>
<dbReference type="GO" id="GO:0036381">
    <property type="term" value="F:pyridoxal 5'-phosphate synthase (glutamine hydrolysing) activity"/>
    <property type="evidence" value="ECO:0007669"/>
    <property type="project" value="UniProtKB-UniRule"/>
</dbReference>
<protein>
    <recommendedName>
        <fullName evidence="9">Pyridoxal 5'-phosphate synthase subunit PdxT</fullName>
        <ecNumber evidence="9">4.3.3.6</ecNumber>
    </recommendedName>
    <alternativeName>
        <fullName evidence="9">Pdx2</fullName>
    </alternativeName>
    <alternativeName>
        <fullName evidence="9">Pyridoxal 5'-phosphate synthase glutaminase subunit</fullName>
        <ecNumber evidence="9">3.5.1.2</ecNumber>
    </alternativeName>
</protein>
<evidence type="ECO:0000256" key="10">
    <source>
        <dbReference type="PIRSR" id="PIRSR005639-1"/>
    </source>
</evidence>
<dbReference type="HAMAP" id="MF_01615">
    <property type="entry name" value="PdxT"/>
    <property type="match status" value="1"/>
</dbReference>
<evidence type="ECO:0000256" key="4">
    <source>
        <dbReference type="ARBA" id="ARBA00023239"/>
    </source>
</evidence>
<dbReference type="AlphaFoldDB" id="A0A1J5IZ57"/>
<name>A0A1J5IZ57_9BACT</name>
<dbReference type="PROSITE" id="PS51273">
    <property type="entry name" value="GATASE_TYPE_1"/>
    <property type="match status" value="1"/>
</dbReference>
<keyword evidence="12" id="KW-0808">Transferase</keyword>
<evidence type="ECO:0000256" key="9">
    <source>
        <dbReference type="HAMAP-Rule" id="MF_01615"/>
    </source>
</evidence>
<dbReference type="FunFam" id="3.40.50.880:FF:000010">
    <property type="entry name" value="uncharacterized protein LOC100176842 isoform X2"/>
    <property type="match status" value="1"/>
</dbReference>
<dbReference type="EC" id="3.5.1.2" evidence="9"/>
<comment type="catalytic activity">
    <reaction evidence="6 9">
        <text>L-glutamine + H2O = L-glutamate + NH4(+)</text>
        <dbReference type="Rhea" id="RHEA:15889"/>
        <dbReference type="ChEBI" id="CHEBI:15377"/>
        <dbReference type="ChEBI" id="CHEBI:28938"/>
        <dbReference type="ChEBI" id="CHEBI:29985"/>
        <dbReference type="ChEBI" id="CHEBI:58359"/>
        <dbReference type="EC" id="3.5.1.2"/>
    </reaction>
</comment>
<sequence>MTKRIIQTAPRIGVLALQGAFREHIEMLYSLRVDAREIRTPEELDQVEGLIMPGGESTTIGKLAASYGLLDSIRSFIAAGKPVWGTCAGMIFLASEVGCDQPILKVMDITVTRNAFGRQRDSFEQDIAITEINRVLGEELNALFPAIFIRAPIIEAVGTEVQILSTLPDGKIVAAKQGNLLATSFHPELTEDSRIHRYFLTMIDPD</sequence>
<comment type="pathway">
    <text evidence="9">Cofactor biosynthesis; pyridoxal 5'-phosphate biosynthesis.</text>
</comment>
<evidence type="ECO:0000256" key="5">
    <source>
        <dbReference type="ARBA" id="ARBA00047992"/>
    </source>
</evidence>
<feature type="binding site" evidence="9 11">
    <location>
        <position position="113"/>
    </location>
    <ligand>
        <name>L-glutamine</name>
        <dbReference type="ChEBI" id="CHEBI:58359"/>
    </ligand>
</feature>
<dbReference type="EMBL" id="MNZT01000027">
    <property type="protein sequence ID" value="OIP98431.1"/>
    <property type="molecule type" value="Genomic_DNA"/>
</dbReference>
<comment type="caution">
    <text evidence="12">The sequence shown here is derived from an EMBL/GenBank/DDBJ whole genome shotgun (WGS) entry which is preliminary data.</text>
</comment>
<dbReference type="GO" id="GO:0042823">
    <property type="term" value="P:pyridoxal phosphate biosynthetic process"/>
    <property type="evidence" value="ECO:0007669"/>
    <property type="project" value="UniProtKB-UniRule"/>
</dbReference>
<feature type="binding site" evidence="9 11">
    <location>
        <begin position="149"/>
        <end position="150"/>
    </location>
    <ligand>
        <name>L-glutamine</name>
        <dbReference type="ChEBI" id="CHEBI:58359"/>
    </ligand>
</feature>
<keyword evidence="4 9" id="KW-0456">Lyase</keyword>
<dbReference type="PANTHER" id="PTHR31559:SF0">
    <property type="entry name" value="PYRIDOXAL 5'-PHOSPHATE SYNTHASE SUBUNIT SNO1-RELATED"/>
    <property type="match status" value="1"/>
</dbReference>
<feature type="active site" description="Nucleophile" evidence="9 10">
    <location>
        <position position="87"/>
    </location>
</feature>
<keyword evidence="3 9" id="KW-0315">Glutamine amidotransferase</keyword>
<dbReference type="PANTHER" id="PTHR31559">
    <property type="entry name" value="PYRIDOXAL 5'-PHOSPHATE SYNTHASE SUBUNIT SNO"/>
    <property type="match status" value="1"/>
</dbReference>
<dbReference type="SUPFAM" id="SSF52317">
    <property type="entry name" value="Class I glutamine amidotransferase-like"/>
    <property type="match status" value="1"/>
</dbReference>
<comment type="function">
    <text evidence="7 9">Catalyzes the hydrolysis of glutamine to glutamate and ammonia as part of the biosynthesis of pyridoxal 5'-phosphate. The resulting ammonia molecule is channeled to the active site of PdxS.</text>
</comment>
<evidence type="ECO:0000256" key="1">
    <source>
        <dbReference type="ARBA" id="ARBA00022801"/>
    </source>
</evidence>
<evidence type="ECO:0000256" key="7">
    <source>
        <dbReference type="ARBA" id="ARBA00054599"/>
    </source>
</evidence>
<dbReference type="STRING" id="1817892.AUK40_01520"/>
<dbReference type="Pfam" id="PF01174">
    <property type="entry name" value="SNO"/>
    <property type="match status" value="1"/>
</dbReference>
<dbReference type="InterPro" id="IPR002161">
    <property type="entry name" value="PdxT/SNO"/>
</dbReference>
<dbReference type="CDD" id="cd01749">
    <property type="entry name" value="GATase1_PB"/>
    <property type="match status" value="1"/>
</dbReference>
<keyword evidence="2 9" id="KW-0663">Pyridoxal phosphate</keyword>